<reference evidence="3 4" key="1">
    <citation type="submission" date="2021-03" db="EMBL/GenBank/DDBJ databases">
        <title>Metabolic Capacity of the Antarctic Cyanobacterium Phormidium pseudopriestleyi that Sustains Oxygenic Photosynthesis in the Presence of Hydrogen Sulfide.</title>
        <authorList>
            <person name="Lumian J.E."/>
            <person name="Jungblut A.D."/>
            <person name="Dillon M.L."/>
            <person name="Hawes I."/>
            <person name="Doran P.T."/>
            <person name="Mackey T.J."/>
            <person name="Dick G.J."/>
            <person name="Grettenberger C.L."/>
            <person name="Sumner D.Y."/>
        </authorList>
    </citation>
    <scope>NUCLEOTIDE SEQUENCE [LARGE SCALE GENOMIC DNA]</scope>
    <source>
        <strain evidence="3 4">FRX01</strain>
    </source>
</reference>
<dbReference type="CDD" id="cd06259">
    <property type="entry name" value="YdcF-like"/>
    <property type="match status" value="1"/>
</dbReference>
<dbReference type="InterPro" id="IPR051599">
    <property type="entry name" value="Cell_Envelope_Assoc"/>
</dbReference>
<gene>
    <name evidence="3" type="ORF">J0895_22210</name>
</gene>
<dbReference type="InterPro" id="IPR003848">
    <property type="entry name" value="DUF218"/>
</dbReference>
<keyword evidence="1" id="KW-1133">Transmembrane helix</keyword>
<proteinExistence type="predicted"/>
<dbReference type="PANTHER" id="PTHR30336">
    <property type="entry name" value="INNER MEMBRANE PROTEIN, PROBABLE PERMEASE"/>
    <property type="match status" value="1"/>
</dbReference>
<dbReference type="PANTHER" id="PTHR30336:SF20">
    <property type="entry name" value="DUF218 DOMAIN-CONTAINING PROTEIN"/>
    <property type="match status" value="1"/>
</dbReference>
<dbReference type="Proteomes" id="UP000664844">
    <property type="component" value="Unassembled WGS sequence"/>
</dbReference>
<organism evidence="3 4">
    <name type="scientific">Phormidium pseudopriestleyi FRX01</name>
    <dbReference type="NCBI Taxonomy" id="1759528"/>
    <lineage>
        <taxon>Bacteria</taxon>
        <taxon>Bacillati</taxon>
        <taxon>Cyanobacteriota</taxon>
        <taxon>Cyanophyceae</taxon>
        <taxon>Oscillatoriophycideae</taxon>
        <taxon>Oscillatoriales</taxon>
        <taxon>Oscillatoriaceae</taxon>
        <taxon>Phormidium</taxon>
    </lineage>
</organism>
<dbReference type="EMBL" id="JAFLQW010000582">
    <property type="protein sequence ID" value="MBO0351744.1"/>
    <property type="molecule type" value="Genomic_DNA"/>
</dbReference>
<sequence length="236" mass="26582">MKQKSRSQPNPPPLGNRGRRKTKKIVTGVIFICFLILGILGGLATAQITRLQSAASGPVDAILVLGGSIKREMYVTQFARQHPEIPIVISQGSAAPCVQLIFERDRAPVQNVWLEQCAYSTFTNFTFSGELLKQWDVKKVKVITSQTHLPRAKWLAQILLGAKNIAVEIETVPEEGIPGNKEFWLKTVLDVTRSLIWTLIEPFYSPDCQQVQRLSEIDLTQWQPEDYQCEHQGQLD</sequence>
<evidence type="ECO:0000259" key="2">
    <source>
        <dbReference type="Pfam" id="PF02698"/>
    </source>
</evidence>
<comment type="caution">
    <text evidence="3">The sequence shown here is derived from an EMBL/GenBank/DDBJ whole genome shotgun (WGS) entry which is preliminary data.</text>
</comment>
<feature type="transmembrane region" description="Helical" evidence="1">
    <location>
        <begin position="25"/>
        <end position="44"/>
    </location>
</feature>
<evidence type="ECO:0000313" key="3">
    <source>
        <dbReference type="EMBL" id="MBO0351744.1"/>
    </source>
</evidence>
<accession>A0ABS3FXP6</accession>
<protein>
    <submittedName>
        <fullName evidence="3">YdcF family protein</fullName>
    </submittedName>
</protein>
<keyword evidence="1" id="KW-0472">Membrane</keyword>
<keyword evidence="1" id="KW-0812">Transmembrane</keyword>
<dbReference type="RefSeq" id="WP_207090176.1">
    <property type="nucleotide sequence ID" value="NZ_JAFLQW010000582.1"/>
</dbReference>
<dbReference type="Gene3D" id="3.40.50.620">
    <property type="entry name" value="HUPs"/>
    <property type="match status" value="1"/>
</dbReference>
<evidence type="ECO:0000313" key="4">
    <source>
        <dbReference type="Proteomes" id="UP000664844"/>
    </source>
</evidence>
<dbReference type="Pfam" id="PF02698">
    <property type="entry name" value="DUF218"/>
    <property type="match status" value="1"/>
</dbReference>
<dbReference type="InterPro" id="IPR014729">
    <property type="entry name" value="Rossmann-like_a/b/a_fold"/>
</dbReference>
<name>A0ABS3FXP6_9CYAN</name>
<keyword evidence="4" id="KW-1185">Reference proteome</keyword>
<feature type="domain" description="DUF218" evidence="2">
    <location>
        <begin position="60"/>
        <end position="164"/>
    </location>
</feature>
<evidence type="ECO:0000256" key="1">
    <source>
        <dbReference type="SAM" id="Phobius"/>
    </source>
</evidence>